<evidence type="ECO:0000313" key="1">
    <source>
        <dbReference type="EMBL" id="KAG9221821.1"/>
    </source>
</evidence>
<keyword evidence="2" id="KW-1185">Reference proteome</keyword>
<dbReference type="EMBL" id="WQMT02000006">
    <property type="protein sequence ID" value="KAG9221821.1"/>
    <property type="molecule type" value="Genomic_DNA"/>
</dbReference>
<reference evidence="1 2" key="1">
    <citation type="journal article" date="2021" name="Appl. Environ. Microbiol.">
        <title>Genetic linkage and physical mapping for an oyster mushroom Pleurotus cornucopiae and QTL analysis for the trait cap color.</title>
        <authorList>
            <person name="Zhang Y."/>
            <person name="Gao W."/>
            <person name="Sonnenberg A."/>
            <person name="Chen Q."/>
            <person name="Zhang J."/>
            <person name="Huang C."/>
        </authorList>
    </citation>
    <scope>NUCLEOTIDE SEQUENCE [LARGE SCALE GENOMIC DNA]</scope>
    <source>
        <strain evidence="1">CCMSSC00406</strain>
    </source>
</reference>
<organism evidence="1 2">
    <name type="scientific">Pleurotus cornucopiae</name>
    <name type="common">Cornucopia mushroom</name>
    <dbReference type="NCBI Taxonomy" id="5321"/>
    <lineage>
        <taxon>Eukaryota</taxon>
        <taxon>Fungi</taxon>
        <taxon>Dikarya</taxon>
        <taxon>Basidiomycota</taxon>
        <taxon>Agaricomycotina</taxon>
        <taxon>Agaricomycetes</taxon>
        <taxon>Agaricomycetidae</taxon>
        <taxon>Agaricales</taxon>
        <taxon>Pleurotineae</taxon>
        <taxon>Pleurotaceae</taxon>
        <taxon>Pleurotus</taxon>
    </lineage>
</organism>
<dbReference type="Proteomes" id="UP000824881">
    <property type="component" value="Unassembled WGS sequence"/>
</dbReference>
<sequence>MSRYVGSYTRHCDLCLRTKAQRHPPMGELHPLPIPDERWDRLSVDFIVELPESDGFDAVMNVVDSVSKRAHFIPTHTTVSALGSANLYLQNVWKLHGLPRSVVSDRGPQFVAEFTREVYRMLGIKLAASTAYHPQSDGQTERTNQELESYLWIFVGERQDDWARLLPMAEFAYNNRVHASTQQSPFLLDTGRHPRLGFEPHQPPSRMESANELRTT</sequence>
<name>A0ACB7IW23_PLECO</name>
<proteinExistence type="predicted"/>
<protein>
    <submittedName>
        <fullName evidence="1">Uncharacterized protein</fullName>
    </submittedName>
</protein>
<evidence type="ECO:0000313" key="2">
    <source>
        <dbReference type="Proteomes" id="UP000824881"/>
    </source>
</evidence>
<gene>
    <name evidence="1" type="ORF">CCMSSC00406_0005646</name>
</gene>
<comment type="caution">
    <text evidence="1">The sequence shown here is derived from an EMBL/GenBank/DDBJ whole genome shotgun (WGS) entry which is preliminary data.</text>
</comment>
<accession>A0ACB7IW23</accession>